<evidence type="ECO:0000256" key="6">
    <source>
        <dbReference type="ARBA" id="ARBA00023235"/>
    </source>
</evidence>
<dbReference type="GeneID" id="94196433"/>
<dbReference type="Gene3D" id="1.10.1390.10">
    <property type="match status" value="1"/>
</dbReference>
<evidence type="ECO:0000256" key="1">
    <source>
        <dbReference type="ARBA" id="ARBA00004926"/>
    </source>
</evidence>
<protein>
    <recommendedName>
        <fullName evidence="3 8">Glucose-6-phosphate isomerase</fullName>
        <ecNumber evidence="3 8">5.3.1.9</ecNumber>
    </recommendedName>
</protein>
<dbReference type="GO" id="GO:0005829">
    <property type="term" value="C:cytosol"/>
    <property type="evidence" value="ECO:0007669"/>
    <property type="project" value="TreeGrafter"/>
</dbReference>
<dbReference type="GO" id="GO:0051156">
    <property type="term" value="P:glucose 6-phosphate metabolic process"/>
    <property type="evidence" value="ECO:0007669"/>
    <property type="project" value="TreeGrafter"/>
</dbReference>
<dbReference type="PROSITE" id="PS00765">
    <property type="entry name" value="P_GLUCOSE_ISOMERASE_1"/>
    <property type="match status" value="1"/>
</dbReference>
<dbReference type="InterPro" id="IPR001672">
    <property type="entry name" value="G6P_Isomerase"/>
</dbReference>
<proteinExistence type="inferred from homology"/>
<evidence type="ECO:0000256" key="8">
    <source>
        <dbReference type="RuleBase" id="RU000612"/>
    </source>
</evidence>
<dbReference type="PANTHER" id="PTHR11469">
    <property type="entry name" value="GLUCOSE-6-PHOSPHATE ISOMERASE"/>
    <property type="match status" value="1"/>
</dbReference>
<dbReference type="CDD" id="cd05015">
    <property type="entry name" value="SIS_PGI_1"/>
    <property type="match status" value="1"/>
</dbReference>
<organism evidence="10 11">
    <name type="scientific">Babesia caballi</name>
    <dbReference type="NCBI Taxonomy" id="5871"/>
    <lineage>
        <taxon>Eukaryota</taxon>
        <taxon>Sar</taxon>
        <taxon>Alveolata</taxon>
        <taxon>Apicomplexa</taxon>
        <taxon>Aconoidasida</taxon>
        <taxon>Piroplasmida</taxon>
        <taxon>Babesiidae</taxon>
        <taxon>Babesia</taxon>
    </lineage>
</organism>
<dbReference type="EC" id="5.3.1.9" evidence="3 8"/>
<gene>
    <name evidence="10" type="ORF">BcabD6B2_43870</name>
</gene>
<keyword evidence="5 8" id="KW-0324">Glycolysis</keyword>
<dbReference type="PROSITE" id="PS51463">
    <property type="entry name" value="P_GLUCOSE_ISOMERASE_3"/>
    <property type="match status" value="1"/>
</dbReference>
<comment type="similarity">
    <text evidence="2 8">Belongs to the GPI family.</text>
</comment>
<dbReference type="InterPro" id="IPR046348">
    <property type="entry name" value="SIS_dom_sf"/>
</dbReference>
<evidence type="ECO:0000256" key="2">
    <source>
        <dbReference type="ARBA" id="ARBA00006604"/>
    </source>
</evidence>
<reference evidence="10 11" key="1">
    <citation type="submission" date="2021-06" db="EMBL/GenBank/DDBJ databases">
        <title>Genome sequence of Babesia caballi.</title>
        <authorList>
            <person name="Yamagishi J."/>
            <person name="Kidaka T."/>
            <person name="Ochi A."/>
        </authorList>
    </citation>
    <scope>NUCLEOTIDE SEQUENCE [LARGE SCALE GENOMIC DNA]</scope>
    <source>
        <strain evidence="10">USDA-D6B2</strain>
    </source>
</reference>
<dbReference type="HAMAP" id="MF_00473">
    <property type="entry name" value="G6P_isomerase"/>
    <property type="match status" value="1"/>
</dbReference>
<evidence type="ECO:0000256" key="3">
    <source>
        <dbReference type="ARBA" id="ARBA00011952"/>
    </source>
</evidence>
<evidence type="ECO:0000256" key="9">
    <source>
        <dbReference type="SAM" id="MobiDB-lite"/>
    </source>
</evidence>
<keyword evidence="4 8" id="KW-0312">Gluconeogenesis</keyword>
<accession>A0AAV4LYQ3</accession>
<dbReference type="GO" id="GO:0004347">
    <property type="term" value="F:glucose-6-phosphate isomerase activity"/>
    <property type="evidence" value="ECO:0007669"/>
    <property type="project" value="UniProtKB-EC"/>
</dbReference>
<dbReference type="InterPro" id="IPR023096">
    <property type="entry name" value="G6P_Isomerase_C"/>
</dbReference>
<dbReference type="PROSITE" id="PS00174">
    <property type="entry name" value="P_GLUCOSE_ISOMERASE_2"/>
    <property type="match status" value="1"/>
</dbReference>
<dbReference type="InterPro" id="IPR035482">
    <property type="entry name" value="SIS_PGI_2"/>
</dbReference>
<sequence length="1123" mass="121836">MSCPRLEESPVFQSLLSSGQATGKADLAALLRDRERCDRLIKSHEGVTLDLSRQLVDSATLDALLSLAREMGVPEKIQMLFDGGVLNGTEGRSVLHSALRAPRESELVVDGGNVVAEVHSVLDSIRQFSDAVRSGAMVASDGAPFDSLLCIGIGGSYLGTAFTSQAFMAYEPARRAAEGRKIRFLANVDPAGFRIATEDLDANRTMVIVISKTFTTVETMKNAVLAREWLKENISDPSLFGDHLCAVSTNLKLTKDFGIDDSHVFGFWDWVGGRFSVSSAVGMLPLAIHFGYDVAEQFLQGARMMDEHFRSAPLEENMPALMALCSFYNSAVLGLECVALLPYSEDLSLFPRYVQQLCMESNGKSVRMNGERLPYGAGEVYFGESGTNGQHSFYQLLHQGRVVPSEFIGFIWSENRDMAESGVTFHQELMANFFAQPDALAYGRTPEQLLAAGCPQDLVNHKVCPGNRPSAVLLFEQATPYTVGALVALYEHRVAVQGFLWGINSFDQMGVELGKVLAGDIRKLFKARHSDWAAVEKEGQISYSTTRMLAHLTGFCVQIVFTAESRHEDVGYVVQHLLGQLVPRGHLDGRDDALVRHAHGRQEDRELVVGHLPEPRQHHLVVHELRVVVQLCDEVLRGLGADLSDEHGEVLNVGRAEELATDHLVLAVLEGLVRVVHELVDVRGLADVVGHHGVEVDQQLGHHLVAGERRVQLLALGGGHLARLVLAVVLGHEVPDGQGLPGVSLGKGDELGEHRRGDLVPREQDGGAGRDEEVAGQVAVHGHVPKLPHRLQGLGADEQQQVGRLVVELVDGAGAHQADELPEGGVVLVDARLRRGKADVVAPRDLRRLVVLNVHGLRGLGQLLVLLGGLAALLAGLLVGRGGEGGVDSRRLAVIEEEPVAQDDAAEGVAHDAELDFLGQLGEERQNLRGEHLQHQLQTHQALARDLVGEVDEEVRVRGEQRLGDGGHAEGLRDHAVLEEHVVADVVLAHALLAVARVLPREEAVALGAHADALRHGEEVELELLAVLHVEGHVGEALAQELDDLNHLGREHVRQVPRAVLFLHHLLAHQLPVPLLGVHRHRVVEVAGVVAEALGSRRAHPAVVAEVASEVGCFRVCHFCLLL</sequence>
<dbReference type="PRINTS" id="PR00662">
    <property type="entry name" value="G6PISOMERASE"/>
</dbReference>
<dbReference type="Gene3D" id="3.40.50.10490">
    <property type="entry name" value="Glucose-6-phosphate isomerase like protein, domain 1"/>
    <property type="match status" value="2"/>
</dbReference>
<feature type="compositionally biased region" description="Basic and acidic residues" evidence="9">
    <location>
        <begin position="747"/>
        <end position="769"/>
    </location>
</feature>
<dbReference type="Proteomes" id="UP001497744">
    <property type="component" value="Unassembled WGS sequence"/>
</dbReference>
<dbReference type="EMBL" id="BPLF01000004">
    <property type="protein sequence ID" value="GIX64952.1"/>
    <property type="molecule type" value="Genomic_DNA"/>
</dbReference>
<comment type="catalytic activity">
    <reaction evidence="7 8">
        <text>alpha-D-glucose 6-phosphate = beta-D-fructose 6-phosphate</text>
        <dbReference type="Rhea" id="RHEA:11816"/>
        <dbReference type="ChEBI" id="CHEBI:57634"/>
        <dbReference type="ChEBI" id="CHEBI:58225"/>
        <dbReference type="EC" id="5.3.1.9"/>
    </reaction>
</comment>
<dbReference type="GO" id="GO:0048029">
    <property type="term" value="F:monosaccharide binding"/>
    <property type="evidence" value="ECO:0007669"/>
    <property type="project" value="TreeGrafter"/>
</dbReference>
<dbReference type="AlphaFoldDB" id="A0AAV4LYQ3"/>
<dbReference type="GO" id="GO:0097367">
    <property type="term" value="F:carbohydrate derivative binding"/>
    <property type="evidence" value="ECO:0007669"/>
    <property type="project" value="InterPro"/>
</dbReference>
<evidence type="ECO:0000256" key="4">
    <source>
        <dbReference type="ARBA" id="ARBA00022432"/>
    </source>
</evidence>
<evidence type="ECO:0000256" key="7">
    <source>
        <dbReference type="ARBA" id="ARBA00029321"/>
    </source>
</evidence>
<comment type="pathway">
    <text evidence="1 8">Carbohydrate degradation; glycolysis; D-glyceraldehyde 3-phosphate and glycerone phosphate from D-glucose: step 2/4.</text>
</comment>
<dbReference type="Pfam" id="PF00342">
    <property type="entry name" value="PGI"/>
    <property type="match status" value="1"/>
</dbReference>
<keyword evidence="6 8" id="KW-0413">Isomerase</keyword>
<dbReference type="PANTHER" id="PTHR11469:SF1">
    <property type="entry name" value="GLUCOSE-6-PHOSPHATE ISOMERASE"/>
    <property type="match status" value="1"/>
</dbReference>
<dbReference type="NCBIfam" id="NF001211">
    <property type="entry name" value="PRK00179.1"/>
    <property type="match status" value="1"/>
</dbReference>
<evidence type="ECO:0000313" key="10">
    <source>
        <dbReference type="EMBL" id="GIX64952.1"/>
    </source>
</evidence>
<dbReference type="InterPro" id="IPR035476">
    <property type="entry name" value="SIS_PGI_1"/>
</dbReference>
<evidence type="ECO:0000313" key="11">
    <source>
        <dbReference type="Proteomes" id="UP001497744"/>
    </source>
</evidence>
<dbReference type="CDD" id="cd05016">
    <property type="entry name" value="SIS_PGI_2"/>
    <property type="match status" value="1"/>
</dbReference>
<keyword evidence="11" id="KW-1185">Reference proteome</keyword>
<dbReference type="RefSeq" id="XP_067717021.1">
    <property type="nucleotide sequence ID" value="XM_067860920.1"/>
</dbReference>
<comment type="caution">
    <text evidence="10">The sequence shown here is derived from an EMBL/GenBank/DDBJ whole genome shotgun (WGS) entry which is preliminary data.</text>
</comment>
<name>A0AAV4LYQ3_BABCB</name>
<dbReference type="GO" id="GO:0006096">
    <property type="term" value="P:glycolytic process"/>
    <property type="evidence" value="ECO:0007669"/>
    <property type="project" value="UniProtKB-KW"/>
</dbReference>
<feature type="region of interest" description="Disordered" evidence="9">
    <location>
        <begin position="739"/>
        <end position="769"/>
    </location>
</feature>
<dbReference type="SUPFAM" id="SSF53697">
    <property type="entry name" value="SIS domain"/>
    <property type="match status" value="1"/>
</dbReference>
<dbReference type="GO" id="GO:0006094">
    <property type="term" value="P:gluconeogenesis"/>
    <property type="evidence" value="ECO:0007669"/>
    <property type="project" value="UniProtKB-KW"/>
</dbReference>
<evidence type="ECO:0000256" key="5">
    <source>
        <dbReference type="ARBA" id="ARBA00023152"/>
    </source>
</evidence>
<dbReference type="InterPro" id="IPR018189">
    <property type="entry name" value="Phosphoglucose_isomerase_CS"/>
</dbReference>